<comment type="caution">
    <text evidence="1">The sequence shown here is derived from an EMBL/GenBank/DDBJ whole genome shotgun (WGS) entry which is preliminary data.</text>
</comment>
<protein>
    <recommendedName>
        <fullName evidence="3">DUF1127 domain-containing protein</fullName>
    </recommendedName>
</protein>
<dbReference type="Proteomes" id="UP000681356">
    <property type="component" value="Unassembled WGS sequence"/>
</dbReference>
<evidence type="ECO:0008006" key="3">
    <source>
        <dbReference type="Google" id="ProtNLM"/>
    </source>
</evidence>
<evidence type="ECO:0000313" key="1">
    <source>
        <dbReference type="EMBL" id="MBS0124522.1"/>
    </source>
</evidence>
<dbReference type="AlphaFoldDB" id="A0A8J7WBK6"/>
<keyword evidence="2" id="KW-1185">Reference proteome</keyword>
<accession>A0A8J7WBK6</accession>
<evidence type="ECO:0000313" key="2">
    <source>
        <dbReference type="Proteomes" id="UP000681356"/>
    </source>
</evidence>
<dbReference type="RefSeq" id="WP_212536494.1">
    <property type="nucleotide sequence ID" value="NZ_JAGTUU010000004.1"/>
</dbReference>
<gene>
    <name evidence="1" type="ORF">KB874_10280</name>
</gene>
<organism evidence="1 2">
    <name type="scientific">Thetidibacter halocola</name>
    <dbReference type="NCBI Taxonomy" id="2827239"/>
    <lineage>
        <taxon>Bacteria</taxon>
        <taxon>Pseudomonadati</taxon>
        <taxon>Pseudomonadota</taxon>
        <taxon>Alphaproteobacteria</taxon>
        <taxon>Rhodobacterales</taxon>
        <taxon>Roseobacteraceae</taxon>
        <taxon>Thetidibacter</taxon>
    </lineage>
</organism>
<proteinExistence type="predicted"/>
<reference evidence="1" key="1">
    <citation type="submission" date="2021-04" db="EMBL/GenBank/DDBJ databases">
        <authorList>
            <person name="Yoon J."/>
        </authorList>
    </citation>
    <scope>NUCLEOTIDE SEQUENCE</scope>
    <source>
        <strain evidence="1">KMU-90</strain>
    </source>
</reference>
<dbReference type="EMBL" id="JAGTUU010000004">
    <property type="protein sequence ID" value="MBS0124522.1"/>
    <property type="molecule type" value="Genomic_DNA"/>
</dbReference>
<name>A0A8J7WBK6_9RHOB</name>
<sequence length="68" mass="7765">MAYFDTDLSLTGKGVRDLLARLFETPFDRRQRRLAARVAALRALSDADLAARGLRRDEILFHVFSGRE</sequence>